<dbReference type="Proteomes" id="UP000242699">
    <property type="component" value="Unassembled WGS sequence"/>
</dbReference>
<evidence type="ECO:0000313" key="2">
    <source>
        <dbReference type="EMBL" id="PSR28114.1"/>
    </source>
</evidence>
<dbReference type="EMBL" id="PXYT01000021">
    <property type="protein sequence ID" value="PSR28114.1"/>
    <property type="molecule type" value="Genomic_DNA"/>
</dbReference>
<accession>A0A2T2X0V2</accession>
<feature type="region of interest" description="Disordered" evidence="1">
    <location>
        <begin position="34"/>
        <end position="59"/>
    </location>
</feature>
<name>A0A2T2X0V2_9FIRM</name>
<sequence length="83" mass="9193">MPKLRFAEANFKDRKKPHDVVAVVFRAQMPKIPPGHFHRVPSENRVIGSPPGMDTGSQEKCAGAAVKDLYHRSFGSWPGAHSK</sequence>
<dbReference type="AlphaFoldDB" id="A0A2T2X0V2"/>
<protein>
    <submittedName>
        <fullName evidence="2">Uncharacterized protein</fullName>
    </submittedName>
</protein>
<proteinExistence type="predicted"/>
<gene>
    <name evidence="2" type="ORF">C7B43_10325</name>
</gene>
<reference evidence="2 3" key="1">
    <citation type="journal article" date="2014" name="BMC Genomics">
        <title>Comparison of environmental and isolate Sulfobacillus genomes reveals diverse carbon, sulfur, nitrogen, and hydrogen metabolisms.</title>
        <authorList>
            <person name="Justice N.B."/>
            <person name="Norman A."/>
            <person name="Brown C.T."/>
            <person name="Singh A."/>
            <person name="Thomas B.C."/>
            <person name="Banfield J.F."/>
        </authorList>
    </citation>
    <scope>NUCLEOTIDE SEQUENCE [LARGE SCALE GENOMIC DNA]</scope>
    <source>
        <strain evidence="2">AMDSBA1</strain>
    </source>
</reference>
<evidence type="ECO:0000256" key="1">
    <source>
        <dbReference type="SAM" id="MobiDB-lite"/>
    </source>
</evidence>
<evidence type="ECO:0000313" key="3">
    <source>
        <dbReference type="Proteomes" id="UP000242699"/>
    </source>
</evidence>
<comment type="caution">
    <text evidence="2">The sequence shown here is derived from an EMBL/GenBank/DDBJ whole genome shotgun (WGS) entry which is preliminary data.</text>
</comment>
<organism evidence="2 3">
    <name type="scientific">Sulfobacillus benefaciens</name>
    <dbReference type="NCBI Taxonomy" id="453960"/>
    <lineage>
        <taxon>Bacteria</taxon>
        <taxon>Bacillati</taxon>
        <taxon>Bacillota</taxon>
        <taxon>Clostridia</taxon>
        <taxon>Eubacteriales</taxon>
        <taxon>Clostridiales Family XVII. Incertae Sedis</taxon>
        <taxon>Sulfobacillus</taxon>
    </lineage>
</organism>